<dbReference type="InterPro" id="IPR036084">
    <property type="entry name" value="Ser_inhib-like_sf"/>
</dbReference>
<keyword evidence="1" id="KW-0646">Protease inhibitor</keyword>
<feature type="domain" description="TIL" evidence="4">
    <location>
        <begin position="246"/>
        <end position="302"/>
    </location>
</feature>
<reference evidence="6" key="1">
    <citation type="submission" date="2015-02" db="EMBL/GenBank/DDBJ databases">
        <title>Genome sequencing for Strongylocentrotus purpuratus.</title>
        <authorList>
            <person name="Murali S."/>
            <person name="Liu Y."/>
            <person name="Vee V."/>
            <person name="English A."/>
            <person name="Wang M."/>
            <person name="Skinner E."/>
            <person name="Han Y."/>
            <person name="Muzny D.M."/>
            <person name="Worley K.C."/>
            <person name="Gibbs R.A."/>
        </authorList>
    </citation>
    <scope>NUCLEOTIDE SEQUENCE</scope>
</reference>
<dbReference type="AlphaFoldDB" id="A0A7M7T453"/>
<keyword evidence="6" id="KW-1185">Reference proteome</keyword>
<dbReference type="Proteomes" id="UP000007110">
    <property type="component" value="Unassembled WGS sequence"/>
</dbReference>
<accession>A0A7M7T453</accession>
<dbReference type="CDD" id="cd19941">
    <property type="entry name" value="TIL"/>
    <property type="match status" value="5"/>
</dbReference>
<dbReference type="InterPro" id="IPR051368">
    <property type="entry name" value="SerProtInhib-TIL_Domain"/>
</dbReference>
<dbReference type="PANTHER" id="PTHR23259:SF70">
    <property type="entry name" value="ACCESSORY GLAND PROTEIN ACP62F-RELATED"/>
    <property type="match status" value="1"/>
</dbReference>
<dbReference type="Gene3D" id="2.10.25.10">
    <property type="entry name" value="Laminin"/>
    <property type="match status" value="6"/>
</dbReference>
<dbReference type="OrthoDB" id="6236007at2759"/>
<proteinExistence type="predicted"/>
<reference evidence="5" key="2">
    <citation type="submission" date="2021-01" db="UniProtKB">
        <authorList>
            <consortium name="EnsemblMetazoa"/>
        </authorList>
    </citation>
    <scope>IDENTIFICATION</scope>
</reference>
<sequence>MVATIFFQLVLVGLLALSTEANDDCDDVIVNCFVNPCDYSVCSANPDAECRSNYCGGCNADFYVDDVQVNCSACPEGMTFNECGSGCGPSSCDNLSNDICPLFCFAGCFCPEGLVKDRDGGDHCIPLDQCQDDCDDVIVNCVVNPCEVSVCSAYPDAECRSNYCGGCNADFYVDDVQVNCSACPEGMTFNECGSGCGPSSCDNLSNDICPLFCFAGCFCPEGLVKDRDGGDHCIPLDQCQESCEGEGEFFNDCGSPCGEPSCDERDRGKGECIESCQPGCFCDSANGFIRDENNRCIQENECPPPRCDGEGEFFNACGSACGVEPSCDERNGGVQLICITVCQPGCFCDRANGFIRDENNRCIQENECPPPRCDGEGEFFNDCGSPCGEPSCDERDRGKGVCIKRCQPGCFCDSANGFIRDQSNRCIQEERCPPPGQCTNEGEVYRVCSSHCGEATCEGVPQVRCANLCLSLCLCDNDNGYVRGPNGDCILLSNCPRNHYFNILYYKIV</sequence>
<feature type="domain" description="TIL" evidence="4">
    <location>
        <begin position="376"/>
        <end position="432"/>
    </location>
</feature>
<feature type="chain" id="PRO_5029620044" description="TIL domain-containing protein" evidence="3">
    <location>
        <begin position="22"/>
        <end position="509"/>
    </location>
</feature>
<dbReference type="SUPFAM" id="SSF57567">
    <property type="entry name" value="Serine protease inhibitors"/>
    <property type="match status" value="5"/>
</dbReference>
<dbReference type="InterPro" id="IPR002919">
    <property type="entry name" value="TIL_dom"/>
</dbReference>
<evidence type="ECO:0000256" key="3">
    <source>
        <dbReference type="SAM" id="SignalP"/>
    </source>
</evidence>
<feature type="domain" description="TIL" evidence="4">
    <location>
        <begin position="74"/>
        <end position="130"/>
    </location>
</feature>
<organism evidence="5 6">
    <name type="scientific">Strongylocentrotus purpuratus</name>
    <name type="common">Purple sea urchin</name>
    <dbReference type="NCBI Taxonomy" id="7668"/>
    <lineage>
        <taxon>Eukaryota</taxon>
        <taxon>Metazoa</taxon>
        <taxon>Echinodermata</taxon>
        <taxon>Eleutherozoa</taxon>
        <taxon>Echinozoa</taxon>
        <taxon>Echinoidea</taxon>
        <taxon>Euechinoidea</taxon>
        <taxon>Echinacea</taxon>
        <taxon>Camarodonta</taxon>
        <taxon>Echinidea</taxon>
        <taxon>Strongylocentrotidae</taxon>
        <taxon>Strongylocentrotus</taxon>
    </lineage>
</organism>
<dbReference type="GO" id="GO:0030414">
    <property type="term" value="F:peptidase inhibitor activity"/>
    <property type="evidence" value="ECO:0007669"/>
    <property type="project" value="UniProtKB-KW"/>
</dbReference>
<dbReference type="PANTHER" id="PTHR23259">
    <property type="entry name" value="RIDDLE"/>
    <property type="match status" value="1"/>
</dbReference>
<evidence type="ECO:0000313" key="6">
    <source>
        <dbReference type="Proteomes" id="UP000007110"/>
    </source>
</evidence>
<feature type="signal peptide" evidence="3">
    <location>
        <begin position="1"/>
        <end position="21"/>
    </location>
</feature>
<dbReference type="OMA" id="CEETELP"/>
<dbReference type="EnsemblMetazoa" id="XM_030996639">
    <property type="protein sequence ID" value="XP_030852499"/>
    <property type="gene ID" value="LOC115928765"/>
</dbReference>
<dbReference type="InParanoid" id="A0A7M7T453"/>
<evidence type="ECO:0000256" key="2">
    <source>
        <dbReference type="ARBA" id="ARBA00023157"/>
    </source>
</evidence>
<protein>
    <recommendedName>
        <fullName evidence="4">TIL domain-containing protein</fullName>
    </recommendedName>
</protein>
<name>A0A7M7T453_STRPU</name>
<dbReference type="KEGG" id="spu:115928765"/>
<evidence type="ECO:0000256" key="1">
    <source>
        <dbReference type="ARBA" id="ARBA00022690"/>
    </source>
</evidence>
<evidence type="ECO:0000313" key="5">
    <source>
        <dbReference type="EnsemblMetazoa" id="XP_030852499"/>
    </source>
</evidence>
<dbReference type="Pfam" id="PF01826">
    <property type="entry name" value="TIL"/>
    <property type="match status" value="5"/>
</dbReference>
<dbReference type="RefSeq" id="XP_030852499.1">
    <property type="nucleotide sequence ID" value="XM_030996639.1"/>
</dbReference>
<dbReference type="GeneID" id="115928765"/>
<evidence type="ECO:0000259" key="4">
    <source>
        <dbReference type="Pfam" id="PF01826"/>
    </source>
</evidence>
<feature type="domain" description="TIL" evidence="4">
    <location>
        <begin position="183"/>
        <end position="239"/>
    </location>
</feature>
<keyword evidence="3" id="KW-0732">Signal</keyword>
<feature type="domain" description="TIL" evidence="4">
    <location>
        <begin position="310"/>
        <end position="368"/>
    </location>
</feature>
<keyword evidence="2" id="KW-1015">Disulfide bond</keyword>